<evidence type="ECO:0000313" key="3">
    <source>
        <dbReference type="Proteomes" id="UP001150266"/>
    </source>
</evidence>
<keyword evidence="1" id="KW-1133">Transmembrane helix</keyword>
<organism evidence="2 3">
    <name type="scientific">Lentinula aciculospora</name>
    <dbReference type="NCBI Taxonomy" id="153920"/>
    <lineage>
        <taxon>Eukaryota</taxon>
        <taxon>Fungi</taxon>
        <taxon>Dikarya</taxon>
        <taxon>Basidiomycota</taxon>
        <taxon>Agaricomycotina</taxon>
        <taxon>Agaricomycetes</taxon>
        <taxon>Agaricomycetidae</taxon>
        <taxon>Agaricales</taxon>
        <taxon>Marasmiineae</taxon>
        <taxon>Omphalotaceae</taxon>
        <taxon>Lentinula</taxon>
    </lineage>
</organism>
<accession>A0A9W9A1Q2</accession>
<proteinExistence type="predicted"/>
<evidence type="ECO:0000313" key="2">
    <source>
        <dbReference type="EMBL" id="KAJ4471494.1"/>
    </source>
</evidence>
<keyword evidence="1" id="KW-0472">Membrane</keyword>
<reference evidence="2" key="1">
    <citation type="submission" date="2022-08" db="EMBL/GenBank/DDBJ databases">
        <title>A Global Phylogenomic Analysis of the Shiitake Genus Lentinula.</title>
        <authorList>
            <consortium name="DOE Joint Genome Institute"/>
            <person name="Sierra-Patev S."/>
            <person name="Min B."/>
            <person name="Naranjo-Ortiz M."/>
            <person name="Looney B."/>
            <person name="Konkel Z."/>
            <person name="Slot J.C."/>
            <person name="Sakamoto Y."/>
            <person name="Steenwyk J.L."/>
            <person name="Rokas A."/>
            <person name="Carro J."/>
            <person name="Camarero S."/>
            <person name="Ferreira P."/>
            <person name="Molpeceres G."/>
            <person name="Ruiz-Duenas F.J."/>
            <person name="Serrano A."/>
            <person name="Henrissat B."/>
            <person name="Drula E."/>
            <person name="Hughes K.W."/>
            <person name="Mata J.L."/>
            <person name="Ishikawa N.K."/>
            <person name="Vargas-Isla R."/>
            <person name="Ushijima S."/>
            <person name="Smith C.A."/>
            <person name="Ahrendt S."/>
            <person name="Andreopoulos W."/>
            <person name="He G."/>
            <person name="Labutti K."/>
            <person name="Lipzen A."/>
            <person name="Ng V."/>
            <person name="Riley R."/>
            <person name="Sandor L."/>
            <person name="Barry K."/>
            <person name="Martinez A.T."/>
            <person name="Xiao Y."/>
            <person name="Gibbons J.G."/>
            <person name="Terashima K."/>
            <person name="Grigoriev I.V."/>
            <person name="Hibbett D.S."/>
        </authorList>
    </citation>
    <scope>NUCLEOTIDE SEQUENCE</scope>
    <source>
        <strain evidence="2">JLM2183</strain>
    </source>
</reference>
<dbReference type="AlphaFoldDB" id="A0A9W9A1Q2"/>
<sequence>MLNTISLNRPTPMELAARTQTARENTWEMKYPPRRPAPLPSKWIRVKFYSHISRIRDEMLPDMEGEVMLDTIGALDMWKVCRLWNLEACVPVDPTRWVPVGNFRPRLSPFVVRALSERNRCLMFIEPTPLSPSTAHKRELREASIHLQTSLSMFSHLSFSVTSSVVHTSFDFIGRGTAKVNRVWVWWDERTKFPMWIRNGVMLLVFIFSWIATKTIASPVGRYVHRKNVLCKNRFKSAWESSLVWWVHEQMHWIVLSSCLIMLMVGLLLLLSSLGWDAKYRTMSLLR</sequence>
<protein>
    <submittedName>
        <fullName evidence="2">Uncharacterized protein</fullName>
    </submittedName>
</protein>
<evidence type="ECO:0000256" key="1">
    <source>
        <dbReference type="SAM" id="Phobius"/>
    </source>
</evidence>
<comment type="caution">
    <text evidence="2">The sequence shown here is derived from an EMBL/GenBank/DDBJ whole genome shotgun (WGS) entry which is preliminary data.</text>
</comment>
<dbReference type="EMBL" id="JAOTPV010000022">
    <property type="protein sequence ID" value="KAJ4471494.1"/>
    <property type="molecule type" value="Genomic_DNA"/>
</dbReference>
<keyword evidence="1" id="KW-0812">Transmembrane</keyword>
<dbReference type="Proteomes" id="UP001150266">
    <property type="component" value="Unassembled WGS sequence"/>
</dbReference>
<keyword evidence="3" id="KW-1185">Reference proteome</keyword>
<gene>
    <name evidence="2" type="ORF">J3R30DRAFT_3709996</name>
</gene>
<feature type="transmembrane region" description="Helical" evidence="1">
    <location>
        <begin position="253"/>
        <end position="276"/>
    </location>
</feature>
<name>A0A9W9A1Q2_9AGAR</name>
<feature type="transmembrane region" description="Helical" evidence="1">
    <location>
        <begin position="196"/>
        <end position="213"/>
    </location>
</feature>
<dbReference type="OrthoDB" id="2796521at2759"/>